<dbReference type="EMBL" id="JARKIF010000011">
    <property type="protein sequence ID" value="KAJ7627351.1"/>
    <property type="molecule type" value="Genomic_DNA"/>
</dbReference>
<keyword evidence="7 13" id="KW-0479">Metal-binding</keyword>
<evidence type="ECO:0000256" key="6">
    <source>
        <dbReference type="ARBA" id="ARBA00022692"/>
    </source>
</evidence>
<dbReference type="GO" id="GO:0005506">
    <property type="term" value="F:iron ion binding"/>
    <property type="evidence" value="ECO:0007669"/>
    <property type="project" value="InterPro"/>
</dbReference>
<evidence type="ECO:0000256" key="9">
    <source>
        <dbReference type="ARBA" id="ARBA00023002"/>
    </source>
</evidence>
<gene>
    <name evidence="14" type="ORF">FB45DRAFT_921122</name>
</gene>
<dbReference type="PANTHER" id="PTHR24305:SF166">
    <property type="entry name" value="CYTOCHROME P450 12A4, MITOCHONDRIAL-RELATED"/>
    <property type="match status" value="1"/>
</dbReference>
<dbReference type="PRINTS" id="PR00385">
    <property type="entry name" value="P450"/>
</dbReference>
<keyword evidence="6" id="KW-0812">Transmembrane</keyword>
<name>A0AAD7FJI9_9AGAR</name>
<evidence type="ECO:0000256" key="1">
    <source>
        <dbReference type="ARBA" id="ARBA00001971"/>
    </source>
</evidence>
<dbReference type="SUPFAM" id="SSF48264">
    <property type="entry name" value="Cytochrome P450"/>
    <property type="match status" value="1"/>
</dbReference>
<dbReference type="GO" id="GO:0016705">
    <property type="term" value="F:oxidoreductase activity, acting on paired donors, with incorporation or reduction of molecular oxygen"/>
    <property type="evidence" value="ECO:0007669"/>
    <property type="project" value="InterPro"/>
</dbReference>
<comment type="similarity">
    <text evidence="4">Belongs to the cytochrome P450 family.</text>
</comment>
<reference evidence="14" key="1">
    <citation type="submission" date="2023-03" db="EMBL/GenBank/DDBJ databases">
        <title>Massive genome expansion in bonnet fungi (Mycena s.s.) driven by repeated elements and novel gene families across ecological guilds.</title>
        <authorList>
            <consortium name="Lawrence Berkeley National Laboratory"/>
            <person name="Harder C.B."/>
            <person name="Miyauchi S."/>
            <person name="Viragh M."/>
            <person name="Kuo A."/>
            <person name="Thoen E."/>
            <person name="Andreopoulos B."/>
            <person name="Lu D."/>
            <person name="Skrede I."/>
            <person name="Drula E."/>
            <person name="Henrissat B."/>
            <person name="Morin E."/>
            <person name="Kohler A."/>
            <person name="Barry K."/>
            <person name="LaButti K."/>
            <person name="Morin E."/>
            <person name="Salamov A."/>
            <person name="Lipzen A."/>
            <person name="Mereny Z."/>
            <person name="Hegedus B."/>
            <person name="Baldrian P."/>
            <person name="Stursova M."/>
            <person name="Weitz H."/>
            <person name="Taylor A."/>
            <person name="Grigoriev I.V."/>
            <person name="Nagy L.G."/>
            <person name="Martin F."/>
            <person name="Kauserud H."/>
        </authorList>
    </citation>
    <scope>NUCLEOTIDE SEQUENCE</scope>
    <source>
        <strain evidence="14">9284</strain>
    </source>
</reference>
<evidence type="ECO:0000256" key="7">
    <source>
        <dbReference type="ARBA" id="ARBA00022723"/>
    </source>
</evidence>
<evidence type="ECO:0000256" key="5">
    <source>
        <dbReference type="ARBA" id="ARBA00022617"/>
    </source>
</evidence>
<accession>A0AAD7FJI9</accession>
<comment type="caution">
    <text evidence="14">The sequence shown here is derived from an EMBL/GenBank/DDBJ whole genome shotgun (WGS) entry which is preliminary data.</text>
</comment>
<comment type="pathway">
    <text evidence="3">Secondary metabolite biosynthesis; terpenoid biosynthesis.</text>
</comment>
<dbReference type="GO" id="GO:0004497">
    <property type="term" value="F:monooxygenase activity"/>
    <property type="evidence" value="ECO:0007669"/>
    <property type="project" value="UniProtKB-KW"/>
</dbReference>
<dbReference type="InterPro" id="IPR036396">
    <property type="entry name" value="Cyt_P450_sf"/>
</dbReference>
<organism evidence="14 15">
    <name type="scientific">Roridomyces roridus</name>
    <dbReference type="NCBI Taxonomy" id="1738132"/>
    <lineage>
        <taxon>Eukaryota</taxon>
        <taxon>Fungi</taxon>
        <taxon>Dikarya</taxon>
        <taxon>Basidiomycota</taxon>
        <taxon>Agaricomycotina</taxon>
        <taxon>Agaricomycetes</taxon>
        <taxon>Agaricomycetidae</taxon>
        <taxon>Agaricales</taxon>
        <taxon>Marasmiineae</taxon>
        <taxon>Mycenaceae</taxon>
        <taxon>Roridomyces</taxon>
    </lineage>
</organism>
<evidence type="ECO:0000256" key="10">
    <source>
        <dbReference type="ARBA" id="ARBA00023004"/>
    </source>
</evidence>
<dbReference type="GO" id="GO:0016020">
    <property type="term" value="C:membrane"/>
    <property type="evidence" value="ECO:0007669"/>
    <property type="project" value="UniProtKB-SubCell"/>
</dbReference>
<keyword evidence="12" id="KW-0472">Membrane</keyword>
<keyword evidence="9" id="KW-0560">Oxidoreductase</keyword>
<keyword evidence="5 13" id="KW-0349">Heme</keyword>
<dbReference type="Gene3D" id="1.10.630.10">
    <property type="entry name" value="Cytochrome P450"/>
    <property type="match status" value="1"/>
</dbReference>
<dbReference type="GO" id="GO:0020037">
    <property type="term" value="F:heme binding"/>
    <property type="evidence" value="ECO:0007669"/>
    <property type="project" value="InterPro"/>
</dbReference>
<comment type="cofactor">
    <cofactor evidence="1 13">
        <name>heme</name>
        <dbReference type="ChEBI" id="CHEBI:30413"/>
    </cofactor>
</comment>
<evidence type="ECO:0000256" key="8">
    <source>
        <dbReference type="ARBA" id="ARBA00022989"/>
    </source>
</evidence>
<evidence type="ECO:0000256" key="11">
    <source>
        <dbReference type="ARBA" id="ARBA00023033"/>
    </source>
</evidence>
<evidence type="ECO:0000313" key="14">
    <source>
        <dbReference type="EMBL" id="KAJ7627351.1"/>
    </source>
</evidence>
<dbReference type="InterPro" id="IPR050121">
    <property type="entry name" value="Cytochrome_P450_monoxygenase"/>
</dbReference>
<dbReference type="Pfam" id="PF00067">
    <property type="entry name" value="p450"/>
    <property type="match status" value="1"/>
</dbReference>
<keyword evidence="8" id="KW-1133">Transmembrane helix</keyword>
<dbReference type="AlphaFoldDB" id="A0AAD7FJI9"/>
<evidence type="ECO:0000256" key="4">
    <source>
        <dbReference type="ARBA" id="ARBA00010617"/>
    </source>
</evidence>
<dbReference type="PRINTS" id="PR00465">
    <property type="entry name" value="EP450IV"/>
</dbReference>
<evidence type="ECO:0000256" key="2">
    <source>
        <dbReference type="ARBA" id="ARBA00004370"/>
    </source>
</evidence>
<dbReference type="InterPro" id="IPR002403">
    <property type="entry name" value="Cyt_P450_E_grp-IV"/>
</dbReference>
<feature type="binding site" description="axial binding residue" evidence="13">
    <location>
        <position position="466"/>
    </location>
    <ligand>
        <name>heme</name>
        <dbReference type="ChEBI" id="CHEBI:30413"/>
    </ligand>
    <ligandPart>
        <name>Fe</name>
        <dbReference type="ChEBI" id="CHEBI:18248"/>
    </ligandPart>
</feature>
<keyword evidence="11 14" id="KW-0503">Monooxygenase</keyword>
<evidence type="ECO:0000256" key="3">
    <source>
        <dbReference type="ARBA" id="ARBA00004721"/>
    </source>
</evidence>
<protein>
    <submittedName>
        <fullName evidence="14">Cytochrome P450 monooxygenase</fullName>
    </submittedName>
</protein>
<dbReference type="PANTHER" id="PTHR24305">
    <property type="entry name" value="CYTOCHROME P450"/>
    <property type="match status" value="1"/>
</dbReference>
<evidence type="ECO:0000256" key="13">
    <source>
        <dbReference type="PIRSR" id="PIRSR602403-1"/>
    </source>
</evidence>
<evidence type="ECO:0000313" key="15">
    <source>
        <dbReference type="Proteomes" id="UP001221142"/>
    </source>
</evidence>
<dbReference type="Proteomes" id="UP001221142">
    <property type="component" value="Unassembled WGS sequence"/>
</dbReference>
<comment type="subcellular location">
    <subcellularLocation>
        <location evidence="2">Membrane</location>
    </subcellularLocation>
</comment>
<dbReference type="InterPro" id="IPR001128">
    <property type="entry name" value="Cyt_P450"/>
</dbReference>
<evidence type="ECO:0000256" key="12">
    <source>
        <dbReference type="ARBA" id="ARBA00023136"/>
    </source>
</evidence>
<keyword evidence="15" id="KW-1185">Reference proteome</keyword>
<proteinExistence type="inferred from homology"/>
<keyword evidence="10 13" id="KW-0408">Iron</keyword>
<sequence>MHPYIAPLAGLLLAVYILLNVIKSLYEELASPLRHLPGPTGGNPILGHAMRLDGDYSLTQTWQDEFGSNYQYRWFFNKRQLYTTDTKALSHILVNDTLYQKGTIPRRFLGDLLGNGLLVVETEDHRRQRKIFNPAFAVPQIRALTEIFNDKSLHLRDVWLRESPRHFEGRIDVLTWLKKTTLDAIGTAGFHYEFDALQPKNGANELNEALEHVLQSPNQRRDMMRLAQASIPWLKHFPLPGSKAFTDARQKMFTLGAQLLEESKAQISAGVGEELHSGRDLLSVMVRANMASEGQKLSDSDVISQIPTFLVAGHETTSTATASVLHALSCNPGVQSNLRKELFSLATDNPTMDELNSLTYLDHVVRETMRLFPPVGFTTREAMADDVIPLSKPYVDARGLTYHSIEVKRGTTIRIPIAGVHRDKAIWGEDADLFNPERWETIPESASNVPSVWGNLFTFLAGPHNCIGFRFALCEMKSLLFVLVRAFEFREAVPKEEITFTSSPVRRPSVRIEEGKGIQMPLIVIPYSSSEA</sequence>